<dbReference type="PROSITE" id="PS50011">
    <property type="entry name" value="PROTEIN_KINASE_DOM"/>
    <property type="match status" value="1"/>
</dbReference>
<dbReference type="InterPro" id="IPR011009">
    <property type="entry name" value="Kinase-like_dom_sf"/>
</dbReference>
<accession>A0AA35YZN4</accession>
<evidence type="ECO:0000313" key="2">
    <source>
        <dbReference type="EMBL" id="CAI9282979.1"/>
    </source>
</evidence>
<dbReference type="SUPFAM" id="SSF56112">
    <property type="entry name" value="Protein kinase-like (PK-like)"/>
    <property type="match status" value="1"/>
</dbReference>
<dbReference type="PANTHER" id="PTHR27003:SF477">
    <property type="entry name" value="PROTEIN KINASE DOMAIN-CONTAINING PROTEIN"/>
    <property type="match status" value="1"/>
</dbReference>
<dbReference type="AlphaFoldDB" id="A0AA35YZN4"/>
<dbReference type="EMBL" id="OX465080">
    <property type="protein sequence ID" value="CAI9282979.1"/>
    <property type="molecule type" value="Genomic_DNA"/>
</dbReference>
<evidence type="ECO:0000313" key="3">
    <source>
        <dbReference type="Proteomes" id="UP001177003"/>
    </source>
</evidence>
<dbReference type="PROSITE" id="PS00108">
    <property type="entry name" value="PROTEIN_KINASE_ST"/>
    <property type="match status" value="1"/>
</dbReference>
<dbReference type="Proteomes" id="UP001177003">
    <property type="component" value="Chromosome 4"/>
</dbReference>
<protein>
    <recommendedName>
        <fullName evidence="1">Protein kinase domain-containing protein</fullName>
    </recommendedName>
</protein>
<dbReference type="GO" id="GO:0005886">
    <property type="term" value="C:plasma membrane"/>
    <property type="evidence" value="ECO:0007669"/>
    <property type="project" value="TreeGrafter"/>
</dbReference>
<dbReference type="GO" id="GO:0005524">
    <property type="term" value="F:ATP binding"/>
    <property type="evidence" value="ECO:0007669"/>
    <property type="project" value="InterPro"/>
</dbReference>
<evidence type="ECO:0000259" key="1">
    <source>
        <dbReference type="PROSITE" id="PS50011"/>
    </source>
</evidence>
<gene>
    <name evidence="2" type="ORF">LSALG_LOCUS22597</name>
</gene>
<proteinExistence type="predicted"/>
<organism evidence="2 3">
    <name type="scientific">Lactuca saligna</name>
    <name type="common">Willowleaf lettuce</name>
    <dbReference type="NCBI Taxonomy" id="75948"/>
    <lineage>
        <taxon>Eukaryota</taxon>
        <taxon>Viridiplantae</taxon>
        <taxon>Streptophyta</taxon>
        <taxon>Embryophyta</taxon>
        <taxon>Tracheophyta</taxon>
        <taxon>Spermatophyta</taxon>
        <taxon>Magnoliopsida</taxon>
        <taxon>eudicotyledons</taxon>
        <taxon>Gunneridae</taxon>
        <taxon>Pentapetalae</taxon>
        <taxon>asterids</taxon>
        <taxon>campanulids</taxon>
        <taxon>Asterales</taxon>
        <taxon>Asteraceae</taxon>
        <taxon>Cichorioideae</taxon>
        <taxon>Cichorieae</taxon>
        <taxon>Lactucinae</taxon>
        <taxon>Lactuca</taxon>
    </lineage>
</organism>
<dbReference type="InterPro" id="IPR045272">
    <property type="entry name" value="ANXUR1/2-like"/>
</dbReference>
<dbReference type="InterPro" id="IPR000719">
    <property type="entry name" value="Prot_kinase_dom"/>
</dbReference>
<keyword evidence="3" id="KW-1185">Reference proteome</keyword>
<dbReference type="GO" id="GO:0004714">
    <property type="term" value="F:transmembrane receptor protein tyrosine kinase activity"/>
    <property type="evidence" value="ECO:0007669"/>
    <property type="project" value="InterPro"/>
</dbReference>
<name>A0AA35YZN4_LACSI</name>
<dbReference type="Pfam" id="PF00069">
    <property type="entry name" value="Pkinase"/>
    <property type="match status" value="1"/>
</dbReference>
<reference evidence="2" key="1">
    <citation type="submission" date="2023-04" db="EMBL/GenBank/DDBJ databases">
        <authorList>
            <person name="Vijverberg K."/>
            <person name="Xiong W."/>
            <person name="Schranz E."/>
        </authorList>
    </citation>
    <scope>NUCLEOTIDE SEQUENCE</scope>
</reference>
<dbReference type="InterPro" id="IPR008271">
    <property type="entry name" value="Ser/Thr_kinase_AS"/>
</dbReference>
<feature type="domain" description="Protein kinase" evidence="1">
    <location>
        <begin position="1"/>
        <end position="127"/>
    </location>
</feature>
<dbReference type="Gene3D" id="1.10.510.10">
    <property type="entry name" value="Transferase(Phosphotransferase) domain 1"/>
    <property type="match status" value="2"/>
</dbReference>
<dbReference type="PANTHER" id="PTHR27003">
    <property type="entry name" value="OS07G0166700 PROTEIN"/>
    <property type="match status" value="1"/>
</dbReference>
<dbReference type="GO" id="GO:0009506">
    <property type="term" value="C:plasmodesma"/>
    <property type="evidence" value="ECO:0007669"/>
    <property type="project" value="TreeGrafter"/>
</dbReference>
<sequence length="186" mass="20534">MGTSTQHGVIHRDVKTSNILLDANFAAKISDFGLAKVGLTDQTRTHVLSGRKAVDTSFDEEQWGLAAWAQHLIKEGKINQIIDPRLIPQISRKCFKEFASVAGRCLHTLPKHRPTMAEVVVKLESILSQKREFSNSVVDDEGFIYKLKSHVIGKLVVAAIGSKSDFIAHPKPIVAENNAAIRKKSL</sequence>